<dbReference type="SUPFAM" id="SSF52172">
    <property type="entry name" value="CheY-like"/>
    <property type="match status" value="1"/>
</dbReference>
<dbReference type="PROSITE" id="PS50110">
    <property type="entry name" value="RESPONSE_REGULATORY"/>
    <property type="match status" value="1"/>
</dbReference>
<evidence type="ECO:0000256" key="2">
    <source>
        <dbReference type="PROSITE-ProRule" id="PRU00169"/>
    </source>
</evidence>
<dbReference type="SMART" id="SM00448">
    <property type="entry name" value="REC"/>
    <property type="match status" value="1"/>
</dbReference>
<feature type="modified residue" description="4-aspartylphosphate" evidence="2">
    <location>
        <position position="54"/>
    </location>
</feature>
<name>A0A7C4Y4F6_UNCW3</name>
<dbReference type="Pfam" id="PF00072">
    <property type="entry name" value="Response_reg"/>
    <property type="match status" value="1"/>
</dbReference>
<dbReference type="PANTHER" id="PTHR44591">
    <property type="entry name" value="STRESS RESPONSE REGULATOR PROTEIN 1"/>
    <property type="match status" value="1"/>
</dbReference>
<evidence type="ECO:0000256" key="1">
    <source>
        <dbReference type="ARBA" id="ARBA00022553"/>
    </source>
</evidence>
<dbReference type="PANTHER" id="PTHR44591:SF3">
    <property type="entry name" value="RESPONSE REGULATORY DOMAIN-CONTAINING PROTEIN"/>
    <property type="match status" value="1"/>
</dbReference>
<dbReference type="InterPro" id="IPR011006">
    <property type="entry name" value="CheY-like_superfamily"/>
</dbReference>
<dbReference type="Gene3D" id="3.40.50.2300">
    <property type="match status" value="1"/>
</dbReference>
<dbReference type="EMBL" id="DTHG01000028">
    <property type="protein sequence ID" value="HGW91361.1"/>
    <property type="molecule type" value="Genomic_DNA"/>
</dbReference>
<comment type="caution">
    <text evidence="4">The sequence shown here is derived from an EMBL/GenBank/DDBJ whole genome shotgun (WGS) entry which is preliminary data.</text>
</comment>
<dbReference type="InterPro" id="IPR050595">
    <property type="entry name" value="Bact_response_regulator"/>
</dbReference>
<dbReference type="GO" id="GO:0000160">
    <property type="term" value="P:phosphorelay signal transduction system"/>
    <property type="evidence" value="ECO:0007669"/>
    <property type="project" value="InterPro"/>
</dbReference>
<keyword evidence="1 2" id="KW-0597">Phosphoprotein</keyword>
<reference evidence="4" key="1">
    <citation type="journal article" date="2020" name="mSystems">
        <title>Genome- and Community-Level Interaction Insights into Carbon Utilization and Element Cycling Functions of Hydrothermarchaeota in Hydrothermal Sediment.</title>
        <authorList>
            <person name="Zhou Z."/>
            <person name="Liu Y."/>
            <person name="Xu W."/>
            <person name="Pan J."/>
            <person name="Luo Z.H."/>
            <person name="Li M."/>
        </authorList>
    </citation>
    <scope>NUCLEOTIDE SEQUENCE [LARGE SCALE GENOMIC DNA]</scope>
    <source>
        <strain evidence="4">SpSt-780</strain>
    </source>
</reference>
<evidence type="ECO:0000313" key="4">
    <source>
        <dbReference type="EMBL" id="HGW91361.1"/>
    </source>
</evidence>
<feature type="domain" description="Response regulatory" evidence="3">
    <location>
        <begin position="5"/>
        <end position="121"/>
    </location>
</feature>
<sequence length="127" mass="14583">MKKKKILIVDDEEDLLDFIAMVLSDENYITYKAKNVNEALSILQNNKVDLILLDIMLPEIDGFSFNNMLRSDDELRNIPVAFITARLDSQDKIIGLKEGAVDYICKPFTSDELVNRVKQIFRKVEDG</sequence>
<protein>
    <submittedName>
        <fullName evidence="4">Response regulator</fullName>
    </submittedName>
</protein>
<organism evidence="4">
    <name type="scientific">candidate division WOR-3 bacterium</name>
    <dbReference type="NCBI Taxonomy" id="2052148"/>
    <lineage>
        <taxon>Bacteria</taxon>
        <taxon>Bacteria division WOR-3</taxon>
    </lineage>
</organism>
<dbReference type="AlphaFoldDB" id="A0A7C4Y4F6"/>
<proteinExistence type="predicted"/>
<gene>
    <name evidence="4" type="ORF">ENV67_02315</name>
</gene>
<evidence type="ECO:0000259" key="3">
    <source>
        <dbReference type="PROSITE" id="PS50110"/>
    </source>
</evidence>
<dbReference type="InterPro" id="IPR001789">
    <property type="entry name" value="Sig_transdc_resp-reg_receiver"/>
</dbReference>
<accession>A0A7C4Y4F6</accession>